<proteinExistence type="inferred from homology"/>
<organism evidence="4 5">
    <name type="scientific">Streptomyces apricus</name>
    <dbReference type="NCBI Taxonomy" id="1828112"/>
    <lineage>
        <taxon>Bacteria</taxon>
        <taxon>Bacillati</taxon>
        <taxon>Actinomycetota</taxon>
        <taxon>Actinomycetes</taxon>
        <taxon>Kitasatosporales</taxon>
        <taxon>Streptomycetaceae</taxon>
        <taxon>Streptomyces</taxon>
    </lineage>
</organism>
<dbReference type="GO" id="GO:0043856">
    <property type="term" value="F:anti-sigma factor antagonist activity"/>
    <property type="evidence" value="ECO:0007669"/>
    <property type="project" value="InterPro"/>
</dbReference>
<dbReference type="PANTHER" id="PTHR33495">
    <property type="entry name" value="ANTI-SIGMA FACTOR ANTAGONIST TM_1081-RELATED-RELATED"/>
    <property type="match status" value="1"/>
</dbReference>
<protein>
    <recommendedName>
        <fullName evidence="2">Anti-sigma factor antagonist</fullName>
    </recommendedName>
</protein>
<dbReference type="CDD" id="cd07043">
    <property type="entry name" value="STAS_anti-anti-sigma_factors"/>
    <property type="match status" value="1"/>
</dbReference>
<dbReference type="SUPFAM" id="SSF52091">
    <property type="entry name" value="SpoIIaa-like"/>
    <property type="match status" value="1"/>
</dbReference>
<dbReference type="OrthoDB" id="4284170at2"/>
<feature type="domain" description="STAS" evidence="3">
    <location>
        <begin position="30"/>
        <end position="108"/>
    </location>
</feature>
<dbReference type="AlphaFoldDB" id="A0A5B0BKA5"/>
<sequence length="131" mass="14028">MSLLKSDSLPATHLPGGAHARCFRSGEATVVELHGEIDLFTAAAISAELDGATEPYAPQVLVDLRPVTFIDTSGLDVLHRAHARVRSRAGLLRLVVEKPHVRRLLRLAAPDLLPLTVTVDDLSAAGRRGRG</sequence>
<dbReference type="InterPro" id="IPR036513">
    <property type="entry name" value="STAS_dom_sf"/>
</dbReference>
<comment type="similarity">
    <text evidence="1 2">Belongs to the anti-sigma-factor antagonist family.</text>
</comment>
<dbReference type="Gene3D" id="3.30.750.24">
    <property type="entry name" value="STAS domain"/>
    <property type="match status" value="1"/>
</dbReference>
<dbReference type="RefSeq" id="WP_149510319.1">
    <property type="nucleotide sequence ID" value="NZ_VDFC01000019.1"/>
</dbReference>
<dbReference type="PROSITE" id="PS50801">
    <property type="entry name" value="STAS"/>
    <property type="match status" value="1"/>
</dbReference>
<dbReference type="PANTHER" id="PTHR33495:SF2">
    <property type="entry name" value="ANTI-SIGMA FACTOR ANTAGONIST TM_1081-RELATED"/>
    <property type="match status" value="1"/>
</dbReference>
<name>A0A5B0BKA5_9ACTN</name>
<evidence type="ECO:0000259" key="3">
    <source>
        <dbReference type="PROSITE" id="PS50801"/>
    </source>
</evidence>
<evidence type="ECO:0000313" key="4">
    <source>
        <dbReference type="EMBL" id="KAA0941125.1"/>
    </source>
</evidence>
<evidence type="ECO:0000313" key="5">
    <source>
        <dbReference type="Proteomes" id="UP000324965"/>
    </source>
</evidence>
<dbReference type="Pfam" id="PF01740">
    <property type="entry name" value="STAS"/>
    <property type="match status" value="1"/>
</dbReference>
<dbReference type="InterPro" id="IPR002645">
    <property type="entry name" value="STAS_dom"/>
</dbReference>
<gene>
    <name evidence="4" type="ORF">FGF04_06710</name>
</gene>
<evidence type="ECO:0000256" key="2">
    <source>
        <dbReference type="RuleBase" id="RU003749"/>
    </source>
</evidence>
<dbReference type="InterPro" id="IPR003658">
    <property type="entry name" value="Anti-sigma_ant"/>
</dbReference>
<dbReference type="EMBL" id="VDFC01000019">
    <property type="protein sequence ID" value="KAA0941125.1"/>
    <property type="molecule type" value="Genomic_DNA"/>
</dbReference>
<accession>A0A5B0BKA5</accession>
<keyword evidence="5" id="KW-1185">Reference proteome</keyword>
<reference evidence="4 5" key="1">
    <citation type="submission" date="2019-05" db="EMBL/GenBank/DDBJ databases">
        <authorList>
            <person name="Hariharan J."/>
            <person name="Choudoir M.J."/>
            <person name="Diebold P."/>
            <person name="Panke-Buisse K."/>
            <person name="Buckley D.H."/>
        </authorList>
    </citation>
    <scope>NUCLEOTIDE SEQUENCE [LARGE SCALE GENOMIC DNA]</scope>
    <source>
        <strain evidence="4 5">SUN51</strain>
    </source>
</reference>
<comment type="caution">
    <text evidence="4">The sequence shown here is derived from an EMBL/GenBank/DDBJ whole genome shotgun (WGS) entry which is preliminary data.</text>
</comment>
<dbReference type="NCBIfam" id="TIGR00377">
    <property type="entry name" value="ant_ant_sig"/>
    <property type="match status" value="1"/>
</dbReference>
<evidence type="ECO:0000256" key="1">
    <source>
        <dbReference type="ARBA" id="ARBA00009013"/>
    </source>
</evidence>
<dbReference type="Proteomes" id="UP000324965">
    <property type="component" value="Unassembled WGS sequence"/>
</dbReference>